<accession>A0ABP3VK98</accession>
<dbReference type="EMBL" id="BAAAGG010000005">
    <property type="protein sequence ID" value="GAA0757777.1"/>
    <property type="molecule type" value="Genomic_DNA"/>
</dbReference>
<proteinExistence type="predicted"/>
<reference evidence="3" key="1">
    <citation type="journal article" date="2019" name="Int. J. Syst. Evol. Microbiol.">
        <title>The Global Catalogue of Microorganisms (GCM) 10K type strain sequencing project: providing services to taxonomists for standard genome sequencing and annotation.</title>
        <authorList>
            <consortium name="The Broad Institute Genomics Platform"/>
            <consortium name="The Broad Institute Genome Sequencing Center for Infectious Disease"/>
            <person name="Wu L."/>
            <person name="Ma J."/>
        </authorList>
    </citation>
    <scope>NUCLEOTIDE SEQUENCE [LARGE SCALE GENOMIC DNA]</scope>
    <source>
        <strain evidence="3">JCM 16231</strain>
    </source>
</reference>
<evidence type="ECO:0000313" key="2">
    <source>
        <dbReference type="EMBL" id="GAA0757777.1"/>
    </source>
</evidence>
<evidence type="ECO:0000313" key="3">
    <source>
        <dbReference type="Proteomes" id="UP001500185"/>
    </source>
</evidence>
<evidence type="ECO:0000256" key="1">
    <source>
        <dbReference type="SAM" id="Phobius"/>
    </source>
</evidence>
<keyword evidence="1" id="KW-0472">Membrane</keyword>
<keyword evidence="1" id="KW-1133">Transmembrane helix</keyword>
<feature type="transmembrane region" description="Helical" evidence="1">
    <location>
        <begin position="41"/>
        <end position="62"/>
    </location>
</feature>
<dbReference type="Proteomes" id="UP001500185">
    <property type="component" value="Unassembled WGS sequence"/>
</dbReference>
<evidence type="ECO:0008006" key="4">
    <source>
        <dbReference type="Google" id="ProtNLM"/>
    </source>
</evidence>
<protein>
    <recommendedName>
        <fullName evidence="4">Anti-sigma factor</fullName>
    </recommendedName>
</protein>
<sequence length="217" mass="24536">MDKFKDDLQHKFNQREIQPTDEAWGKITGELATSSSSKSPWLWGGIAAGFIGLLVLLTPMYFSTNNKVPVVNSEKSKTENVEVKKRSLVSVNQLQRGEIRTASVQFSHTKLKWKTPQPISADVQNPIQLKANTLLAEVEQELENERFTEQKMNEVDALLAQARAKLSSKKDQELFDQLSAESLLAEIDLEDSNSFKDKIWKLIEVNFNELKSSLGAR</sequence>
<keyword evidence="3" id="KW-1185">Reference proteome</keyword>
<gene>
    <name evidence="2" type="ORF">GCM10009433_14340</name>
</gene>
<comment type="caution">
    <text evidence="2">The sequence shown here is derived from an EMBL/GenBank/DDBJ whole genome shotgun (WGS) entry which is preliminary data.</text>
</comment>
<dbReference type="RefSeq" id="WP_224453965.1">
    <property type="nucleotide sequence ID" value="NZ_BAAAGG010000005.1"/>
</dbReference>
<name>A0ABP3VK98_9FLAO</name>
<organism evidence="2 3">
    <name type="scientific">Psychroflexus lacisalsi</name>
    <dbReference type="NCBI Taxonomy" id="503928"/>
    <lineage>
        <taxon>Bacteria</taxon>
        <taxon>Pseudomonadati</taxon>
        <taxon>Bacteroidota</taxon>
        <taxon>Flavobacteriia</taxon>
        <taxon>Flavobacteriales</taxon>
        <taxon>Flavobacteriaceae</taxon>
        <taxon>Psychroflexus</taxon>
    </lineage>
</organism>
<keyword evidence="1" id="KW-0812">Transmembrane</keyword>